<reference evidence="1 2" key="2">
    <citation type="submission" date="2018-11" db="EMBL/GenBank/DDBJ databases">
        <authorList>
            <consortium name="Pathogen Informatics"/>
        </authorList>
    </citation>
    <scope>NUCLEOTIDE SEQUENCE [LARGE SCALE GENOMIC DNA]</scope>
</reference>
<dbReference type="EMBL" id="UYWX01020306">
    <property type="protein sequence ID" value="VDM30725.1"/>
    <property type="molecule type" value="Genomic_DNA"/>
</dbReference>
<name>A0A0R3X088_HYDTA</name>
<dbReference type="Proteomes" id="UP000274429">
    <property type="component" value="Unassembled WGS sequence"/>
</dbReference>
<accession>A0A0R3X088</accession>
<dbReference type="OrthoDB" id="6265230at2759"/>
<proteinExistence type="predicted"/>
<keyword evidence="2" id="KW-1185">Reference proteome</keyword>
<sequence length="642" mass="71084">MDEFEFSSLNHSLTSVKDAISSEELLILVDAILGGASSERLKLVSSILPCIEKLSCMEKEILIQKIYRHLSASAREIMRAVDTGQNHGVASCPQIVIVFNILASVLQIQCPSRVNELHDIHAYIRAVVEFLQSRAARLSSEYLESALRFLLALCKCSGGSFSWLSQFTLESTDGLPFSLFLITIEVELKLGLPTHLEGYLEIKSTDANVTQVCLELLSLLIAEIAESDLESENTADNSIMAFVSDEMLSSMLKRLIGLGELMATSLTLECNSALTDTTSDSTSSKIAYPNPLILDVLAVYLQWSLHVYKNRFLAVGGTSECAAAFDETCFQPTYSSPSKAYDELAKSFQTNVWAPLQPLLRSIIPEVFRLTNLDKTPKSVTLCRKHILRLARLFPAVVVSSFDTGFMLSLLANHHADDAVIFKSPIGISYLRDICNLLEISQMGCGINESKEGDASINAIGRLTSILGLAAAGSAILDGFKTEVDGQLCDKCKVSAQTRLAEAFCDVMVILRILIVNVWLVEFTLRLRPSRLFDPVVPAVPGEEEAYVSKWISEAALTVLRRLAKLEPSFLLDWNFFHYQDRALRGFYTSCTLRSSAEAVLHCCRNICSYSPVFRTAWQRKYTEVASEIVSLYEDSVTVSFE</sequence>
<evidence type="ECO:0000313" key="2">
    <source>
        <dbReference type="Proteomes" id="UP000274429"/>
    </source>
</evidence>
<protein>
    <submittedName>
        <fullName evidence="3">DUF2428 domain-containing protein</fullName>
    </submittedName>
</protein>
<evidence type="ECO:0000313" key="1">
    <source>
        <dbReference type="EMBL" id="VDM30725.1"/>
    </source>
</evidence>
<reference evidence="3" key="1">
    <citation type="submission" date="2017-02" db="UniProtKB">
        <authorList>
            <consortium name="WormBaseParasite"/>
        </authorList>
    </citation>
    <scope>IDENTIFICATION</scope>
</reference>
<gene>
    <name evidence="1" type="ORF">TTAC_LOCUS6506</name>
</gene>
<dbReference type="AlphaFoldDB" id="A0A0R3X088"/>
<organism evidence="3">
    <name type="scientific">Hydatigena taeniaeformis</name>
    <name type="common">Feline tapeworm</name>
    <name type="synonym">Taenia taeniaeformis</name>
    <dbReference type="NCBI Taxonomy" id="6205"/>
    <lineage>
        <taxon>Eukaryota</taxon>
        <taxon>Metazoa</taxon>
        <taxon>Spiralia</taxon>
        <taxon>Lophotrochozoa</taxon>
        <taxon>Platyhelminthes</taxon>
        <taxon>Cestoda</taxon>
        <taxon>Eucestoda</taxon>
        <taxon>Cyclophyllidea</taxon>
        <taxon>Taeniidae</taxon>
        <taxon>Hydatigera</taxon>
    </lineage>
</organism>
<dbReference type="WBParaSite" id="TTAC_0000652101-mRNA-1">
    <property type="protein sequence ID" value="TTAC_0000652101-mRNA-1"/>
    <property type="gene ID" value="TTAC_0000652101"/>
</dbReference>
<evidence type="ECO:0000313" key="3">
    <source>
        <dbReference type="WBParaSite" id="TTAC_0000652101-mRNA-1"/>
    </source>
</evidence>